<keyword evidence="3 6" id="KW-1133">Transmembrane helix</keyword>
<gene>
    <name evidence="7" type="ORF">KLDO_g168</name>
</gene>
<feature type="transmembrane region" description="Helical" evidence="6">
    <location>
        <begin position="527"/>
        <end position="552"/>
    </location>
</feature>
<feature type="transmembrane region" description="Helical" evidence="6">
    <location>
        <begin position="61"/>
        <end position="79"/>
    </location>
</feature>
<keyword evidence="2 6" id="KW-0812">Transmembrane</keyword>
<reference evidence="7 8" key="1">
    <citation type="submission" date="2014-03" db="EMBL/GenBank/DDBJ databases">
        <title>The genome of Kluyveromyces dobzhanskii.</title>
        <authorList>
            <person name="Nystedt B."/>
            <person name="Astrom S."/>
        </authorList>
    </citation>
    <scope>NUCLEOTIDE SEQUENCE [LARGE SCALE GENOMIC DNA]</scope>
    <source>
        <strain evidence="7 8">CBS 2104</strain>
    </source>
</reference>
<dbReference type="Proteomes" id="UP000031516">
    <property type="component" value="Unassembled WGS sequence"/>
</dbReference>
<feature type="transmembrane region" description="Helical" evidence="6">
    <location>
        <begin position="14"/>
        <end position="40"/>
    </location>
</feature>
<evidence type="ECO:0000313" key="8">
    <source>
        <dbReference type="Proteomes" id="UP000031516"/>
    </source>
</evidence>
<keyword evidence="8" id="KW-1185">Reference proteome</keyword>
<feature type="transmembrane region" description="Helical" evidence="6">
    <location>
        <begin position="85"/>
        <end position="105"/>
    </location>
</feature>
<sequence length="618" mass="68520">MMVLYGVDVLIKDVIGITFPASVAVMLVNFVFLCVLSLINKELTEKIVGVIDVPLSWALRWMNLFFTPAFVTLPLSPWISFKEAMLIAASFVFMYIITGLCLAYVTIFGQKLVSLVAGRKAGKRGRGRGFGLLSNNKEEISGDMEENAFSSADEDVTEEESVLDIYEEDDDIHSFADIFSSPDVEDFQLVNVASNSGLPIQRTRTHTYTHSHSRDTFSASEAGALGDQTGPQATDDNTRLHVYDGETGEETSRRSSESSHLLLKPVQLLSRDASVMIPASSKSAFGHVFHNQCTDRNSGIECERAITRQFSQKMEHLFTVNMWHDHLHHILYGLGFFATIFTYYFSWYIMPFQLFTAICMFLIITDAPILPNPKYKKYMHPVICSVALFWIVELISTLIKHRQIKYFLSDLKEYKVGTTYLTLFTKTSTSGSISNKNWPGAGDVFSSCMDVSIVALSMPMYTYRRDLKKHFVVLLIPIFALCAATLMLNPLICYKIGISSYNSIGFVGRSITLALGMPTVENLDGSVTVMAVITVLSGIVGALSGGPMLDLFRVPRHDFVTRGLTLGCNCGAIATSYLLTVDRRAAAISSLSFVLYGAFMVILSSIGPVKDFVLQIVS</sequence>
<feature type="transmembrane region" description="Helical" evidence="6">
    <location>
        <begin position="382"/>
        <end position="399"/>
    </location>
</feature>
<dbReference type="AlphaFoldDB" id="A0A0A8KYY0"/>
<evidence type="ECO:0000313" key="7">
    <source>
        <dbReference type="EMBL" id="CDO91835.1"/>
    </source>
</evidence>
<evidence type="ECO:0000256" key="5">
    <source>
        <dbReference type="SAM" id="MobiDB-lite"/>
    </source>
</evidence>
<evidence type="ECO:0000256" key="6">
    <source>
        <dbReference type="SAM" id="Phobius"/>
    </source>
</evidence>
<feature type="region of interest" description="Disordered" evidence="5">
    <location>
        <begin position="205"/>
        <end position="239"/>
    </location>
</feature>
<comment type="subcellular location">
    <subcellularLocation>
        <location evidence="1">Membrane</location>
        <topology evidence="1">Multi-pass membrane protein</topology>
    </subcellularLocation>
</comment>
<name>A0A0A8KYY0_9SACH</name>
<feature type="transmembrane region" description="Helical" evidence="6">
    <location>
        <begin position="330"/>
        <end position="346"/>
    </location>
</feature>
<dbReference type="InterPro" id="IPR007300">
    <property type="entry name" value="CidB/LrgB"/>
</dbReference>
<dbReference type="EMBL" id="CCBQ010000004">
    <property type="protein sequence ID" value="CDO91835.1"/>
    <property type="molecule type" value="Genomic_DNA"/>
</dbReference>
<proteinExistence type="predicted"/>
<accession>A0A0A8KYY0</accession>
<organism evidence="7 8">
    <name type="scientific">Kluyveromyces dobzhanskii CBS 2104</name>
    <dbReference type="NCBI Taxonomy" id="1427455"/>
    <lineage>
        <taxon>Eukaryota</taxon>
        <taxon>Fungi</taxon>
        <taxon>Dikarya</taxon>
        <taxon>Ascomycota</taxon>
        <taxon>Saccharomycotina</taxon>
        <taxon>Saccharomycetes</taxon>
        <taxon>Saccharomycetales</taxon>
        <taxon>Saccharomycetaceae</taxon>
        <taxon>Kluyveromyces</taxon>
    </lineage>
</organism>
<dbReference type="PANTHER" id="PTHR30249">
    <property type="entry name" value="PUTATIVE SEROTONIN TRANSPORTER"/>
    <property type="match status" value="1"/>
</dbReference>
<feature type="transmembrane region" description="Helical" evidence="6">
    <location>
        <begin position="559"/>
        <end position="579"/>
    </location>
</feature>
<evidence type="ECO:0000256" key="3">
    <source>
        <dbReference type="ARBA" id="ARBA00022989"/>
    </source>
</evidence>
<keyword evidence="4 6" id="KW-0472">Membrane</keyword>
<comment type="caution">
    <text evidence="7">The sequence shown here is derived from an EMBL/GenBank/DDBJ whole genome shotgun (WGS) entry which is preliminary data.</text>
</comment>
<dbReference type="OrthoDB" id="2502820at2759"/>
<feature type="transmembrane region" description="Helical" evidence="6">
    <location>
        <begin position="585"/>
        <end position="606"/>
    </location>
</feature>
<dbReference type="Pfam" id="PF04172">
    <property type="entry name" value="LrgB"/>
    <property type="match status" value="1"/>
</dbReference>
<feature type="transmembrane region" description="Helical" evidence="6">
    <location>
        <begin position="470"/>
        <end position="492"/>
    </location>
</feature>
<dbReference type="GO" id="GO:0016020">
    <property type="term" value="C:membrane"/>
    <property type="evidence" value="ECO:0007669"/>
    <property type="project" value="UniProtKB-SubCell"/>
</dbReference>
<protein>
    <submittedName>
        <fullName evidence="7">WGS project CCBQ000000000 data, contig 00107</fullName>
    </submittedName>
</protein>
<evidence type="ECO:0000256" key="4">
    <source>
        <dbReference type="ARBA" id="ARBA00023136"/>
    </source>
</evidence>
<evidence type="ECO:0000256" key="2">
    <source>
        <dbReference type="ARBA" id="ARBA00022692"/>
    </source>
</evidence>
<evidence type="ECO:0000256" key="1">
    <source>
        <dbReference type="ARBA" id="ARBA00004141"/>
    </source>
</evidence>
<dbReference type="PANTHER" id="PTHR30249:SF0">
    <property type="entry name" value="PLASTIDAL GLYCOLATE_GLYCERATE TRANSLOCATOR 1, CHLOROPLASTIC"/>
    <property type="match status" value="1"/>
</dbReference>